<keyword evidence="3" id="KW-1185">Reference proteome</keyword>
<sequence>MMLPTRDGHALETIMNLLLLRFGIIAAVVVVIVIALFALALWLRRRGTLGKASRRAAPLARTAAAYRSRSRRGRSDLISAGLSTLATALERTDDKNDAR</sequence>
<accession>A0ABX6YIS3</accession>
<keyword evidence="1" id="KW-0812">Transmembrane</keyword>
<keyword evidence="1" id="KW-1133">Transmembrane helix</keyword>
<feature type="transmembrane region" description="Helical" evidence="1">
    <location>
        <begin position="20"/>
        <end position="43"/>
    </location>
</feature>
<evidence type="ECO:0000256" key="1">
    <source>
        <dbReference type="SAM" id="Phobius"/>
    </source>
</evidence>
<evidence type="ECO:0000313" key="2">
    <source>
        <dbReference type="EMBL" id="QPZ38726.1"/>
    </source>
</evidence>
<dbReference type="EMBL" id="CP061169">
    <property type="protein sequence ID" value="QPZ38726.1"/>
    <property type="molecule type" value="Genomic_DNA"/>
</dbReference>
<keyword evidence="1" id="KW-0472">Membrane</keyword>
<dbReference type="RefSeq" id="WP_166985707.1">
    <property type="nucleotide sequence ID" value="NZ_CP061169.1"/>
</dbReference>
<protein>
    <submittedName>
        <fullName evidence="2">Uncharacterized protein</fullName>
    </submittedName>
</protein>
<organism evidence="2 3">
    <name type="scientific">Paramicrobacterium chengjingii</name>
    <dbReference type="NCBI Taxonomy" id="2769067"/>
    <lineage>
        <taxon>Bacteria</taxon>
        <taxon>Bacillati</taxon>
        <taxon>Actinomycetota</taxon>
        <taxon>Actinomycetes</taxon>
        <taxon>Micrococcales</taxon>
        <taxon>Microbacteriaceae</taxon>
        <taxon>Paramicrobacterium</taxon>
    </lineage>
</organism>
<evidence type="ECO:0000313" key="3">
    <source>
        <dbReference type="Proteomes" id="UP000662814"/>
    </source>
</evidence>
<reference evidence="2 3" key="1">
    <citation type="submission" date="2020-12" db="EMBL/GenBank/DDBJ databases">
        <title>Microbacterium sp. HY060.</title>
        <authorList>
            <person name="Zhou J."/>
        </authorList>
    </citation>
    <scope>NUCLEOTIDE SEQUENCE [LARGE SCALE GENOMIC DNA]</scope>
    <source>
        <strain evidence="2 3">HY60</strain>
    </source>
</reference>
<name>A0ABX6YIS3_9MICO</name>
<proteinExistence type="predicted"/>
<gene>
    <name evidence="2" type="ORF">HCR76_01040</name>
</gene>
<dbReference type="Proteomes" id="UP000662814">
    <property type="component" value="Chromosome"/>
</dbReference>